<dbReference type="Proteomes" id="UP000186136">
    <property type="component" value="Unassembled WGS sequence"/>
</dbReference>
<comment type="caution">
    <text evidence="1">The sequence shown here is derived from an EMBL/GenBank/DDBJ whole genome shotgun (WGS) entry which is preliminary data.</text>
</comment>
<keyword evidence="2" id="KW-1185">Reference proteome</keyword>
<organism evidence="1 2">
    <name type="scientific">Pichia membranifaciens</name>
    <dbReference type="NCBI Taxonomy" id="4926"/>
    <lineage>
        <taxon>Eukaryota</taxon>
        <taxon>Fungi</taxon>
        <taxon>Dikarya</taxon>
        <taxon>Ascomycota</taxon>
        <taxon>Saccharomycotina</taxon>
        <taxon>Pichiomycetes</taxon>
        <taxon>Pichiales</taxon>
        <taxon>Pichiaceae</taxon>
        <taxon>Pichia</taxon>
    </lineage>
</organism>
<evidence type="ECO:0000313" key="2">
    <source>
        <dbReference type="Proteomes" id="UP000186136"/>
    </source>
</evidence>
<protein>
    <recommendedName>
        <fullName evidence="3">ATPase expression protein 1</fullName>
    </recommendedName>
</protein>
<evidence type="ECO:0000313" key="1">
    <source>
        <dbReference type="EMBL" id="GAV27061.1"/>
    </source>
</evidence>
<gene>
    <name evidence="1" type="ORF">PMKS-000522</name>
</gene>
<dbReference type="AlphaFoldDB" id="A0A1Q2YC35"/>
<dbReference type="EMBL" id="BDGI01000018">
    <property type="protein sequence ID" value="GAV27061.1"/>
    <property type="molecule type" value="Genomic_DNA"/>
</dbReference>
<accession>A0A1Q2YC35</accession>
<reference evidence="1 2" key="1">
    <citation type="submission" date="2016-08" db="EMBL/GenBank/DDBJ databases">
        <title>Whole genome shotgun sequence of Pichia membranifaciens KS47-1.</title>
        <authorList>
            <person name="Konishi M."/>
            <person name="Ishida M."/>
            <person name="Arakawa T."/>
            <person name="Kato Y."/>
            <person name="Horiuchi J."/>
        </authorList>
    </citation>
    <scope>NUCLEOTIDE SEQUENCE [LARGE SCALE GENOMIC DNA]</scope>
    <source>
        <strain evidence="1 2">KS47-1</strain>
    </source>
</reference>
<proteinExistence type="predicted"/>
<sequence>MRSGRFSSTIATKALDDFNDDPEVDKRRTHIKQHLTGKPFDDVEAYSAPNITVMHTVDNLNPDIIPSPFVYLDETAALSIILNQSSHSKELGKYDYFSRMKWDNVGSFDDKIDTILNWSKRFNKEYKPIPSSDSRVNLKFSEDLKGAMLNSLSDEESFDFKLALDRISNSFPKYSFESLALLFIRIIPELPASKQHAFINSMNDFFPQNILHFHDQVLESICHELVVQKKVQSVTTIFHAYNEFSHSEAELLTVVSKSFCELYLKGLIEIRDVQTARQVLKTILDSKYAPSADTLTDYFKLVSDVCNQANASKDKKEMLFNIFTKSASSVILQEGMMNKQILRTISSFIRLAVLPQFIDYLKLSSGFKSMSYIPDVIIERILESHTYSIQSDQQKVTLLSSIINQLELDASSLADDTKRKIIKLYADAHSPLAVLLWNRSLKEPLSEPEKSDIFGALQGETDNVSGSYDILSKI</sequence>
<dbReference type="OrthoDB" id="3992587at2759"/>
<name>A0A1Q2YC35_9ASCO</name>
<evidence type="ECO:0008006" key="3">
    <source>
        <dbReference type="Google" id="ProtNLM"/>
    </source>
</evidence>